<dbReference type="PANTHER" id="PTHR19960:SF7">
    <property type="entry name" value="TEKTIN"/>
    <property type="match status" value="1"/>
</dbReference>
<dbReference type="EMBL" id="CADEPI010000102">
    <property type="protein sequence ID" value="CAB3374698.1"/>
    <property type="molecule type" value="Genomic_DNA"/>
</dbReference>
<keyword evidence="3" id="KW-0282">Flagellum</keyword>
<proteinExistence type="inferred from homology"/>
<evidence type="ECO:0000313" key="6">
    <source>
        <dbReference type="Proteomes" id="UP000494165"/>
    </source>
</evidence>
<comment type="subcellular location">
    <subcellularLocation>
        <location evidence="3">Cytoplasm</location>
        <location evidence="3">Cytoskeleton</location>
        <location evidence="3">Cilium axoneme</location>
    </subcellularLocation>
</comment>
<evidence type="ECO:0000313" key="5">
    <source>
        <dbReference type="EMBL" id="CAB3374698.1"/>
    </source>
</evidence>
<sequence length="446" mass="51948">MSLYALEKGEKGCQRVTLNDWKCRNEQILNTSDKLMSVSALEREDGSILRSAARIQTKWDRYQNEKLLSDRVSLVQEWLRTLERSHAAAEHERMALSEVKKYLETYLNEALLPPLDVIAQCLYLRDQRRPDELTVDPVTARLKDELQTYETHKGILSALNADAWSMVDTLSTLIDTLRFNISEQTTALDIDTNTLALTTDSPGLARRPEPDRVPPKSSAPESWLFHCQELVERQGKECQQSRALRENMLRAVEDARNANWARQDETCASFRQRVHEIKIAIDRLKRFWRKWKSWTKKSTSWSKLTSLWSCLAHFARRDTRAARADLPGRKGARTSLRKVWQLKARPWPCRRRNCSSGPNTPGRRTSRCGRNYPKWSWTWRTKTAPWPWKCAAWPAGRSSDTLRSRSHSRTRPNFNLKLFRCTGQFKTLIFSSKEMKNHIKTKFAVE</sequence>
<dbReference type="GO" id="GO:0005930">
    <property type="term" value="C:axoneme"/>
    <property type="evidence" value="ECO:0007669"/>
    <property type="project" value="UniProtKB-SubCell"/>
</dbReference>
<dbReference type="OrthoDB" id="440745at2759"/>
<accession>A0A8S1CVA1</accession>
<dbReference type="AlphaFoldDB" id="A0A8S1CVA1"/>
<feature type="region of interest" description="Disordered" evidence="4">
    <location>
        <begin position="199"/>
        <end position="219"/>
    </location>
</feature>
<evidence type="ECO:0000256" key="2">
    <source>
        <dbReference type="ARBA" id="ARBA00022490"/>
    </source>
</evidence>
<dbReference type="GO" id="GO:0005634">
    <property type="term" value="C:nucleus"/>
    <property type="evidence" value="ECO:0007669"/>
    <property type="project" value="TreeGrafter"/>
</dbReference>
<organism evidence="5 6">
    <name type="scientific">Cloeon dipterum</name>
    <dbReference type="NCBI Taxonomy" id="197152"/>
    <lineage>
        <taxon>Eukaryota</taxon>
        <taxon>Metazoa</taxon>
        <taxon>Ecdysozoa</taxon>
        <taxon>Arthropoda</taxon>
        <taxon>Hexapoda</taxon>
        <taxon>Insecta</taxon>
        <taxon>Pterygota</taxon>
        <taxon>Palaeoptera</taxon>
        <taxon>Ephemeroptera</taxon>
        <taxon>Pisciforma</taxon>
        <taxon>Baetidae</taxon>
        <taxon>Cloeon</taxon>
    </lineage>
</organism>
<gene>
    <name evidence="5" type="ORF">CLODIP_2_CD02400</name>
</gene>
<reference evidence="5 6" key="1">
    <citation type="submission" date="2020-04" db="EMBL/GenBank/DDBJ databases">
        <authorList>
            <person name="Alioto T."/>
            <person name="Alioto T."/>
            <person name="Gomez Garrido J."/>
        </authorList>
    </citation>
    <scope>NUCLEOTIDE SEQUENCE [LARGE SCALE GENOMIC DNA]</scope>
</reference>
<dbReference type="Pfam" id="PF03148">
    <property type="entry name" value="Tektin"/>
    <property type="match status" value="1"/>
</dbReference>
<protein>
    <recommendedName>
        <fullName evidence="3">Tektin</fullName>
    </recommendedName>
</protein>
<dbReference type="PANTHER" id="PTHR19960">
    <property type="entry name" value="TEKTIN"/>
    <property type="match status" value="1"/>
</dbReference>
<keyword evidence="3" id="KW-0966">Cell projection</keyword>
<keyword evidence="6" id="KW-1185">Reference proteome</keyword>
<dbReference type="GO" id="GO:0015630">
    <property type="term" value="C:microtubule cytoskeleton"/>
    <property type="evidence" value="ECO:0007669"/>
    <property type="project" value="UniProtKB-UniRule"/>
</dbReference>
<keyword evidence="2" id="KW-0963">Cytoplasm</keyword>
<comment type="similarity">
    <text evidence="1 3">Belongs to the tektin family.</text>
</comment>
<dbReference type="InterPro" id="IPR000435">
    <property type="entry name" value="Tektins"/>
</dbReference>
<name>A0A8S1CVA1_9INSE</name>
<keyword evidence="3" id="KW-0969">Cilium</keyword>
<evidence type="ECO:0000256" key="3">
    <source>
        <dbReference type="RuleBase" id="RU367040"/>
    </source>
</evidence>
<evidence type="ECO:0000256" key="1">
    <source>
        <dbReference type="ARBA" id="ARBA00007209"/>
    </source>
</evidence>
<comment type="caution">
    <text evidence="5">The sequence shown here is derived from an EMBL/GenBank/DDBJ whole genome shotgun (WGS) entry which is preliminary data.</text>
</comment>
<dbReference type="GO" id="GO:0060294">
    <property type="term" value="P:cilium movement involved in cell motility"/>
    <property type="evidence" value="ECO:0007669"/>
    <property type="project" value="UniProtKB-UniRule"/>
</dbReference>
<dbReference type="GO" id="GO:0060271">
    <property type="term" value="P:cilium assembly"/>
    <property type="evidence" value="ECO:0007669"/>
    <property type="project" value="UniProtKB-UniRule"/>
</dbReference>
<dbReference type="InterPro" id="IPR048256">
    <property type="entry name" value="Tektin-like"/>
</dbReference>
<dbReference type="Proteomes" id="UP000494165">
    <property type="component" value="Unassembled WGS sequence"/>
</dbReference>
<evidence type="ECO:0000256" key="4">
    <source>
        <dbReference type="SAM" id="MobiDB-lite"/>
    </source>
</evidence>